<accession>A0A1F8GJ00</accession>
<feature type="domain" description="PI3K/PI4K catalytic" evidence="2">
    <location>
        <begin position="133"/>
        <end position="169"/>
    </location>
</feature>
<protein>
    <recommendedName>
        <fullName evidence="2">PI3K/PI4K catalytic domain-containing protein</fullName>
    </recommendedName>
</protein>
<dbReference type="Pfam" id="PF00454">
    <property type="entry name" value="PI3_PI4_kinase"/>
    <property type="match status" value="1"/>
</dbReference>
<evidence type="ECO:0000313" key="4">
    <source>
        <dbReference type="Proteomes" id="UP000178911"/>
    </source>
</evidence>
<evidence type="ECO:0000313" key="3">
    <source>
        <dbReference type="EMBL" id="OGN24399.1"/>
    </source>
</evidence>
<reference evidence="3 4" key="1">
    <citation type="journal article" date="2016" name="Nat. Commun.">
        <title>Thousands of microbial genomes shed light on interconnected biogeochemical processes in an aquifer system.</title>
        <authorList>
            <person name="Anantharaman K."/>
            <person name="Brown C.T."/>
            <person name="Hug L.A."/>
            <person name="Sharon I."/>
            <person name="Castelle C.J."/>
            <person name="Probst A.J."/>
            <person name="Thomas B.C."/>
            <person name="Singh A."/>
            <person name="Wilkins M.J."/>
            <person name="Karaoz U."/>
            <person name="Brodie E.L."/>
            <person name="Williams K.H."/>
            <person name="Hubbard S.S."/>
            <person name="Banfield J.F."/>
        </authorList>
    </citation>
    <scope>NUCLEOTIDE SEQUENCE [LARGE SCALE GENOMIC DNA]</scope>
</reference>
<organism evidence="3 4">
    <name type="scientific">Candidatus Yanofskybacteria bacterium RIFCSPLOWO2_01_FULL_43_22</name>
    <dbReference type="NCBI Taxonomy" id="1802695"/>
    <lineage>
        <taxon>Bacteria</taxon>
        <taxon>Candidatus Yanofskyibacteriota</taxon>
    </lineage>
</organism>
<gene>
    <name evidence="3" type="ORF">A3A13_01645</name>
</gene>
<feature type="region of interest" description="Disordered" evidence="1">
    <location>
        <begin position="1"/>
        <end position="22"/>
    </location>
</feature>
<dbReference type="STRING" id="1802695.A3A13_01645"/>
<dbReference type="InterPro" id="IPR011009">
    <property type="entry name" value="Kinase-like_dom_sf"/>
</dbReference>
<evidence type="ECO:0000259" key="2">
    <source>
        <dbReference type="Pfam" id="PF00454"/>
    </source>
</evidence>
<dbReference type="Proteomes" id="UP000178911">
    <property type="component" value="Unassembled WGS sequence"/>
</dbReference>
<name>A0A1F8GJ00_9BACT</name>
<evidence type="ECO:0000256" key="1">
    <source>
        <dbReference type="SAM" id="MobiDB-lite"/>
    </source>
</evidence>
<dbReference type="SUPFAM" id="SSF56112">
    <property type="entry name" value="Protein kinase-like (PK-like)"/>
    <property type="match status" value="1"/>
</dbReference>
<sequence>MEGQSFEEQHETPKPETGPEVDIEVESVLEKREIESVEQLQRYFKISVVKLKDDGQAMFKETSDNFVSHHHLFLRSELELIAARIDKRLGFGLVPPTVTRTIKGCAGVLQERIFAKVASQVINWEYFVDDLWLAKAAVFDYLIDNRDRHDGNFLIDPSTGRMWLIDHDYLSLIIGGSEQKEVLKKARDKNLTQLSEDMKESLRLLLADIDSLKQGIDHVEVVEFVEGVKTRAQALLNKGTLA</sequence>
<comment type="caution">
    <text evidence="3">The sequence shown here is derived from an EMBL/GenBank/DDBJ whole genome shotgun (WGS) entry which is preliminary data.</text>
</comment>
<dbReference type="AlphaFoldDB" id="A0A1F8GJ00"/>
<dbReference type="EMBL" id="MGKJ01000012">
    <property type="protein sequence ID" value="OGN24399.1"/>
    <property type="molecule type" value="Genomic_DNA"/>
</dbReference>
<dbReference type="InterPro" id="IPR000403">
    <property type="entry name" value="PI3/4_kinase_cat_dom"/>
</dbReference>
<proteinExistence type="predicted"/>